<evidence type="ECO:0000313" key="2">
    <source>
        <dbReference type="EMBL" id="OPC77197.1"/>
    </source>
</evidence>
<evidence type="ECO:0000313" key="3">
    <source>
        <dbReference type="Proteomes" id="UP000190037"/>
    </source>
</evidence>
<accession>A0A1T3NK21</accession>
<evidence type="ECO:0000256" key="1">
    <source>
        <dbReference type="SAM" id="MobiDB-lite"/>
    </source>
</evidence>
<dbReference type="Proteomes" id="UP000190037">
    <property type="component" value="Unassembled WGS sequence"/>
</dbReference>
<comment type="caution">
    <text evidence="2">The sequence shown here is derived from an EMBL/GenBank/DDBJ whole genome shotgun (WGS) entry which is preliminary data.</text>
</comment>
<feature type="region of interest" description="Disordered" evidence="1">
    <location>
        <begin position="1"/>
        <end position="65"/>
    </location>
</feature>
<feature type="compositionally biased region" description="Gly residues" evidence="1">
    <location>
        <begin position="1"/>
        <end position="10"/>
    </location>
</feature>
<dbReference type="AlphaFoldDB" id="A0A1T3NK21"/>
<reference evidence="2 3" key="1">
    <citation type="submission" date="2017-03" db="EMBL/GenBank/DDBJ databases">
        <title>Draft genome sequence of Streptomyces scabrisporus NF3, endophyte isolated from Amphipterygium adstringens.</title>
        <authorList>
            <person name="Vazquez M."/>
            <person name="Ceapa C.D."/>
            <person name="Rodriguez Luna D."/>
            <person name="Sanchez Esquivel S."/>
        </authorList>
    </citation>
    <scope>NUCLEOTIDE SEQUENCE [LARGE SCALE GENOMIC DNA]</scope>
    <source>
        <strain evidence="2 3">NF3</strain>
    </source>
</reference>
<protein>
    <submittedName>
        <fullName evidence="2">Uncharacterized protein</fullName>
    </submittedName>
</protein>
<name>A0A1T3NK21_9ACTN</name>
<organism evidence="2 3">
    <name type="scientific">Embleya scabrispora</name>
    <dbReference type="NCBI Taxonomy" id="159449"/>
    <lineage>
        <taxon>Bacteria</taxon>
        <taxon>Bacillati</taxon>
        <taxon>Actinomycetota</taxon>
        <taxon>Actinomycetes</taxon>
        <taxon>Kitasatosporales</taxon>
        <taxon>Streptomycetaceae</taxon>
        <taxon>Embleya</taxon>
    </lineage>
</organism>
<dbReference type="EMBL" id="MWQN01000004">
    <property type="protein sequence ID" value="OPC77197.1"/>
    <property type="molecule type" value="Genomic_DNA"/>
</dbReference>
<sequence>MPAVGAGGTADGRAWGRVGDGQADAVGEGRQGEHGAGVGVAQGVADEFGGHPHGGVNTFAGPAPIGEGVAYRVTDQA</sequence>
<gene>
    <name evidence="2" type="ORF">B4N89_42380</name>
</gene>
<proteinExistence type="predicted"/>
<keyword evidence="3" id="KW-1185">Reference proteome</keyword>